<dbReference type="Proteomes" id="UP000006228">
    <property type="component" value="Unassembled WGS sequence"/>
</dbReference>
<reference evidence="2 3" key="1">
    <citation type="journal article" date="2012" name="Int. J. Syst. Evol. Microbiol.">
        <title>Vibrio caribbeanicus sp. nov., isolated from the marine sponge Scleritoderma cyanea.</title>
        <authorList>
            <person name="Hoffmann M."/>
            <person name="Monday S.R."/>
            <person name="Allard M.W."/>
            <person name="Strain E.A."/>
            <person name="Whittaker P."/>
            <person name="Naum M."/>
            <person name="McCarthy P.J."/>
            <person name="Lopez J.V."/>
            <person name="Fischer M."/>
            <person name="Brown E.W."/>
        </authorList>
    </citation>
    <scope>NUCLEOTIDE SEQUENCE [LARGE SCALE GENOMIC DNA]</scope>
    <source>
        <strain evidence="3">DSMZ 21326</strain>
    </source>
</reference>
<name>E8M5Y4_PHOS4</name>
<dbReference type="EMBL" id="AEVT01000058">
    <property type="protein sequence ID" value="EGA70434.1"/>
    <property type="molecule type" value="Genomic_DNA"/>
</dbReference>
<sequence length="237" mass="26882">MMLRGTFCLISFFVTLFSHTASAQAIAGPARLMLTTQNWAPYQEIKHGQMQGLALDKVKCALSKMSQPYQITMTGWSDAQLRVHSGTQHGFFVATQTDERDEYATLSTPIAHQKLLWYFGPGVEPQIDELSKLNLKFSAKFGSNKWFWLKRNGYNVVKQPRDAKVLLKLLKQREIDVALEDELVFDGELTEAGLPNDYFQSEVLETKPMGVYFSKRFLTKYSGFLAAFNAAVSNCER</sequence>
<organism evidence="2 3">
    <name type="scientific">Vibrio sinaloensis DSM 21326</name>
    <dbReference type="NCBI Taxonomy" id="945550"/>
    <lineage>
        <taxon>Bacteria</taxon>
        <taxon>Pseudomonadati</taxon>
        <taxon>Pseudomonadota</taxon>
        <taxon>Gammaproteobacteria</taxon>
        <taxon>Vibrionales</taxon>
        <taxon>Vibrionaceae</taxon>
        <taxon>Vibrio</taxon>
        <taxon>Vibrio oreintalis group</taxon>
    </lineage>
</organism>
<proteinExistence type="predicted"/>
<dbReference type="PANTHER" id="PTHR38834:SF3">
    <property type="entry name" value="SOLUTE-BINDING PROTEIN FAMILY 3_N-TERMINAL DOMAIN-CONTAINING PROTEIN"/>
    <property type="match status" value="1"/>
</dbReference>
<protein>
    <submittedName>
        <fullName evidence="2">Uncharacterized protein</fullName>
    </submittedName>
</protein>
<feature type="chain" id="PRO_5003227772" evidence="1">
    <location>
        <begin position="24"/>
        <end position="237"/>
    </location>
</feature>
<dbReference type="AlphaFoldDB" id="E8M5Y4"/>
<dbReference type="eggNOG" id="COG0834">
    <property type="taxonomic scope" value="Bacteria"/>
</dbReference>
<feature type="signal peptide" evidence="1">
    <location>
        <begin position="1"/>
        <end position="23"/>
    </location>
</feature>
<accession>E8M5Y4</accession>
<evidence type="ECO:0000256" key="1">
    <source>
        <dbReference type="SAM" id="SignalP"/>
    </source>
</evidence>
<gene>
    <name evidence="2" type="ORF">VISI1226_00175</name>
</gene>
<comment type="caution">
    <text evidence="2">The sequence shown here is derived from an EMBL/GenBank/DDBJ whole genome shotgun (WGS) entry which is preliminary data.</text>
</comment>
<dbReference type="SUPFAM" id="SSF53850">
    <property type="entry name" value="Periplasmic binding protein-like II"/>
    <property type="match status" value="1"/>
</dbReference>
<dbReference type="Gene3D" id="3.40.190.10">
    <property type="entry name" value="Periplasmic binding protein-like II"/>
    <property type="match status" value="2"/>
</dbReference>
<dbReference type="PANTHER" id="PTHR38834">
    <property type="entry name" value="PERIPLASMIC SUBSTRATE BINDING PROTEIN FAMILY 3"/>
    <property type="match status" value="1"/>
</dbReference>
<evidence type="ECO:0000313" key="2">
    <source>
        <dbReference type="EMBL" id="EGA70434.1"/>
    </source>
</evidence>
<keyword evidence="1" id="KW-0732">Signal</keyword>
<evidence type="ECO:0000313" key="3">
    <source>
        <dbReference type="Proteomes" id="UP000006228"/>
    </source>
</evidence>